<comment type="caution">
    <text evidence="1">The sequence shown here is derived from an EMBL/GenBank/DDBJ whole genome shotgun (WGS) entry which is preliminary data.</text>
</comment>
<protein>
    <submittedName>
        <fullName evidence="1">Uncharacterized protein</fullName>
    </submittedName>
</protein>
<reference evidence="1" key="1">
    <citation type="journal article" date="2019" name="bioRxiv">
        <title>The Genome of the Zebra Mussel, Dreissena polymorpha: A Resource for Invasive Species Research.</title>
        <authorList>
            <person name="McCartney M.A."/>
            <person name="Auch B."/>
            <person name="Kono T."/>
            <person name="Mallez S."/>
            <person name="Zhang Y."/>
            <person name="Obille A."/>
            <person name="Becker A."/>
            <person name="Abrahante J.E."/>
            <person name="Garbe J."/>
            <person name="Badalamenti J.P."/>
            <person name="Herman A."/>
            <person name="Mangelson H."/>
            <person name="Liachko I."/>
            <person name="Sullivan S."/>
            <person name="Sone E.D."/>
            <person name="Koren S."/>
            <person name="Silverstein K.A.T."/>
            <person name="Beckman K.B."/>
            <person name="Gohl D.M."/>
        </authorList>
    </citation>
    <scope>NUCLEOTIDE SEQUENCE</scope>
    <source>
        <strain evidence="1">Duluth1</strain>
        <tissue evidence="1">Whole animal</tissue>
    </source>
</reference>
<evidence type="ECO:0000313" key="1">
    <source>
        <dbReference type="EMBL" id="KAH3777477.1"/>
    </source>
</evidence>
<dbReference type="EMBL" id="JAIWYP010000009">
    <property type="protein sequence ID" value="KAH3777477.1"/>
    <property type="molecule type" value="Genomic_DNA"/>
</dbReference>
<organism evidence="1 2">
    <name type="scientific">Dreissena polymorpha</name>
    <name type="common">Zebra mussel</name>
    <name type="synonym">Mytilus polymorpha</name>
    <dbReference type="NCBI Taxonomy" id="45954"/>
    <lineage>
        <taxon>Eukaryota</taxon>
        <taxon>Metazoa</taxon>
        <taxon>Spiralia</taxon>
        <taxon>Lophotrochozoa</taxon>
        <taxon>Mollusca</taxon>
        <taxon>Bivalvia</taxon>
        <taxon>Autobranchia</taxon>
        <taxon>Heteroconchia</taxon>
        <taxon>Euheterodonta</taxon>
        <taxon>Imparidentia</taxon>
        <taxon>Neoheterodontei</taxon>
        <taxon>Myida</taxon>
        <taxon>Dreissenoidea</taxon>
        <taxon>Dreissenidae</taxon>
        <taxon>Dreissena</taxon>
    </lineage>
</organism>
<dbReference type="Proteomes" id="UP000828390">
    <property type="component" value="Unassembled WGS sequence"/>
</dbReference>
<sequence>MKLRVALKLTGSSTAAGEIPSKVTVDRPLLANFVFHNSCSIIRHVDLCVTVRHFTLQVFDIVFLVHYHYPRPLVDRPNNDVVVVE</sequence>
<reference evidence="1" key="2">
    <citation type="submission" date="2020-11" db="EMBL/GenBank/DDBJ databases">
        <authorList>
            <person name="McCartney M.A."/>
            <person name="Auch B."/>
            <person name="Kono T."/>
            <person name="Mallez S."/>
            <person name="Becker A."/>
            <person name="Gohl D.M."/>
            <person name="Silverstein K.A.T."/>
            <person name="Koren S."/>
            <person name="Bechman K.B."/>
            <person name="Herman A."/>
            <person name="Abrahante J.E."/>
            <person name="Garbe J."/>
        </authorList>
    </citation>
    <scope>NUCLEOTIDE SEQUENCE</scope>
    <source>
        <strain evidence="1">Duluth1</strain>
        <tissue evidence="1">Whole animal</tissue>
    </source>
</reference>
<evidence type="ECO:0000313" key="2">
    <source>
        <dbReference type="Proteomes" id="UP000828390"/>
    </source>
</evidence>
<name>A0A9D4EBU7_DREPO</name>
<gene>
    <name evidence="1" type="ORF">DPMN_178924</name>
</gene>
<dbReference type="AlphaFoldDB" id="A0A9D4EBU7"/>
<accession>A0A9D4EBU7</accession>
<keyword evidence="2" id="KW-1185">Reference proteome</keyword>
<proteinExistence type="predicted"/>